<dbReference type="InterPro" id="IPR019887">
    <property type="entry name" value="Tscrpt_reg_AsnC/Lrp_C"/>
</dbReference>
<dbReference type="InterPro" id="IPR000485">
    <property type="entry name" value="AsnC-type_HTH_dom"/>
</dbReference>
<dbReference type="SMART" id="SM00344">
    <property type="entry name" value="HTH_ASNC"/>
    <property type="match status" value="1"/>
</dbReference>
<dbReference type="Proteomes" id="UP001206067">
    <property type="component" value="Unassembled WGS sequence"/>
</dbReference>
<comment type="caution">
    <text evidence="5">The sequence shown here is derived from an EMBL/GenBank/DDBJ whole genome shotgun (WGS) entry which is preliminary data.</text>
</comment>
<evidence type="ECO:0000256" key="2">
    <source>
        <dbReference type="ARBA" id="ARBA00023125"/>
    </source>
</evidence>
<dbReference type="PRINTS" id="PR00033">
    <property type="entry name" value="HTHASNC"/>
</dbReference>
<reference evidence="5 6" key="1">
    <citation type="submission" date="2022-08" db="EMBL/GenBank/DDBJ databases">
        <title>Polyphasic taxonomy analysis of Qipengyuania sp.RS5-5.</title>
        <authorList>
            <person name="Xamxidin M."/>
            <person name="Wu M."/>
        </authorList>
    </citation>
    <scope>NUCLEOTIDE SEQUENCE [LARGE SCALE GENOMIC DNA]</scope>
    <source>
        <strain evidence="5 6">RS5-5</strain>
    </source>
</reference>
<accession>A0ABT1XV93</accession>
<feature type="domain" description="HTH asnC-type" evidence="4">
    <location>
        <begin position="8"/>
        <end position="69"/>
    </location>
</feature>
<keyword evidence="6" id="KW-1185">Reference proteome</keyword>
<gene>
    <name evidence="5" type="ORF">NSO95_14640</name>
</gene>
<evidence type="ECO:0000256" key="1">
    <source>
        <dbReference type="ARBA" id="ARBA00023015"/>
    </source>
</evidence>
<proteinExistence type="predicted"/>
<keyword evidence="1" id="KW-0805">Transcription regulation</keyword>
<evidence type="ECO:0000259" key="4">
    <source>
        <dbReference type="PROSITE" id="PS50956"/>
    </source>
</evidence>
<organism evidence="5 6">
    <name type="scientific">Parerythrobacter lacustris</name>
    <dbReference type="NCBI Taxonomy" id="2969984"/>
    <lineage>
        <taxon>Bacteria</taxon>
        <taxon>Pseudomonadati</taxon>
        <taxon>Pseudomonadota</taxon>
        <taxon>Alphaproteobacteria</taxon>
        <taxon>Sphingomonadales</taxon>
        <taxon>Erythrobacteraceae</taxon>
        <taxon>Parerythrobacter</taxon>
    </lineage>
</organism>
<dbReference type="Pfam" id="PF01037">
    <property type="entry name" value="AsnC_trans_reg"/>
    <property type="match status" value="1"/>
</dbReference>
<dbReference type="InterPro" id="IPR011008">
    <property type="entry name" value="Dimeric_a/b-barrel"/>
</dbReference>
<dbReference type="SUPFAM" id="SSF46785">
    <property type="entry name" value="Winged helix' DNA-binding domain"/>
    <property type="match status" value="1"/>
</dbReference>
<dbReference type="PANTHER" id="PTHR30154">
    <property type="entry name" value="LEUCINE-RESPONSIVE REGULATORY PROTEIN"/>
    <property type="match status" value="1"/>
</dbReference>
<dbReference type="Gene3D" id="3.30.70.920">
    <property type="match status" value="1"/>
</dbReference>
<dbReference type="PROSITE" id="PS50956">
    <property type="entry name" value="HTH_ASNC_2"/>
    <property type="match status" value="1"/>
</dbReference>
<evidence type="ECO:0000313" key="5">
    <source>
        <dbReference type="EMBL" id="MCR2835184.1"/>
    </source>
</evidence>
<keyword evidence="2" id="KW-0238">DNA-binding</keyword>
<sequence>MRQNGENIDEADRRILRVLQRDATRSLEALADMLSMSTNAVWRRVKRLESAGIIARRVALVDPDKVGLGMTVFVGVKTNDHSEAWLAKFAEASTALPEVVEIYRLAGETDYLLKLLVRDVADYDRVYKKLIDAVKMSDVSASFAMEKLKFETALPI</sequence>
<dbReference type="InterPro" id="IPR036390">
    <property type="entry name" value="WH_DNA-bd_sf"/>
</dbReference>
<keyword evidence="3" id="KW-0804">Transcription</keyword>
<dbReference type="EMBL" id="JANKHH010000008">
    <property type="protein sequence ID" value="MCR2835184.1"/>
    <property type="molecule type" value="Genomic_DNA"/>
</dbReference>
<dbReference type="InterPro" id="IPR011991">
    <property type="entry name" value="ArsR-like_HTH"/>
</dbReference>
<dbReference type="PANTHER" id="PTHR30154:SF17">
    <property type="entry name" value="DNA-BINDING TRANSCRIPTIONAL ACTIVATOR DECR"/>
    <property type="match status" value="1"/>
</dbReference>
<dbReference type="SUPFAM" id="SSF54909">
    <property type="entry name" value="Dimeric alpha+beta barrel"/>
    <property type="match status" value="1"/>
</dbReference>
<protein>
    <submittedName>
        <fullName evidence="5">Lrp/AsnC family transcriptional regulator</fullName>
    </submittedName>
</protein>
<evidence type="ECO:0000256" key="3">
    <source>
        <dbReference type="ARBA" id="ARBA00023163"/>
    </source>
</evidence>
<dbReference type="CDD" id="cd00090">
    <property type="entry name" value="HTH_ARSR"/>
    <property type="match status" value="1"/>
</dbReference>
<dbReference type="InterPro" id="IPR019888">
    <property type="entry name" value="Tscrpt_reg_AsnC-like"/>
</dbReference>
<name>A0ABT1XV93_9SPHN</name>
<dbReference type="Gene3D" id="1.10.10.10">
    <property type="entry name" value="Winged helix-like DNA-binding domain superfamily/Winged helix DNA-binding domain"/>
    <property type="match status" value="1"/>
</dbReference>
<dbReference type="Pfam" id="PF13404">
    <property type="entry name" value="HTH_AsnC-type"/>
    <property type="match status" value="1"/>
</dbReference>
<evidence type="ECO:0000313" key="6">
    <source>
        <dbReference type="Proteomes" id="UP001206067"/>
    </source>
</evidence>
<dbReference type="RefSeq" id="WP_257597076.1">
    <property type="nucleotide sequence ID" value="NZ_JANKHH010000008.1"/>
</dbReference>
<dbReference type="InterPro" id="IPR036388">
    <property type="entry name" value="WH-like_DNA-bd_sf"/>
</dbReference>